<reference evidence="1" key="1">
    <citation type="submission" date="2021-05" db="EMBL/GenBank/DDBJ databases">
        <title>Complete genome sequence of the cellulolytic planctomycete Telmatocola sphagniphila SP2T and characterization of the first cellulase from planctomycetes.</title>
        <authorList>
            <person name="Rakitin A.L."/>
            <person name="Beletsky A.V."/>
            <person name="Naumoff D.G."/>
            <person name="Kulichevskaya I.S."/>
            <person name="Mardanov A.V."/>
            <person name="Ravin N.V."/>
            <person name="Dedysh S.N."/>
        </authorList>
    </citation>
    <scope>NUCLEOTIDE SEQUENCE</scope>
    <source>
        <strain evidence="1">SP2T</strain>
    </source>
</reference>
<accession>A0A8E6ETM8</accession>
<protein>
    <submittedName>
        <fullName evidence="1">Uncharacterized protein</fullName>
    </submittedName>
</protein>
<dbReference type="RefSeq" id="WP_213494186.1">
    <property type="nucleotide sequence ID" value="NZ_CP074694.1"/>
</dbReference>
<evidence type="ECO:0000313" key="2">
    <source>
        <dbReference type="Proteomes" id="UP000676194"/>
    </source>
</evidence>
<keyword evidence="2" id="KW-1185">Reference proteome</keyword>
<sequence length="255" mass="28652">MSGLMLTGYQFYKIKITGYYFLTLTPFDLTTKEFPFVARVEISSPNEKQILVKVCFKQVASVEDADSIGRLIATQVANRLAFEFKIAAENAVKGDSSFEVQVAGETVHRSFSNTIHFSGSGCFTHTINVADVPRLKIAIGASDPKKDTYYAQFRWIICQEDPVARFMHLYKILLSLEGGSKYTQKYVDDFIIGQEPGVQQIFNSHLNRNETIYTRLRNEVGHEIAGTNPATTRQGMEQYLDKLADHVKAAIANIC</sequence>
<name>A0A8E6ETM8_9BACT</name>
<gene>
    <name evidence="1" type="ORF">KIH39_15770</name>
</gene>
<dbReference type="AlphaFoldDB" id="A0A8E6ETM8"/>
<dbReference type="Proteomes" id="UP000676194">
    <property type="component" value="Chromosome"/>
</dbReference>
<proteinExistence type="predicted"/>
<dbReference type="EMBL" id="CP074694">
    <property type="protein sequence ID" value="QVL30310.1"/>
    <property type="molecule type" value="Genomic_DNA"/>
</dbReference>
<evidence type="ECO:0000313" key="1">
    <source>
        <dbReference type="EMBL" id="QVL30310.1"/>
    </source>
</evidence>
<organism evidence="1 2">
    <name type="scientific">Telmatocola sphagniphila</name>
    <dbReference type="NCBI Taxonomy" id="1123043"/>
    <lineage>
        <taxon>Bacteria</taxon>
        <taxon>Pseudomonadati</taxon>
        <taxon>Planctomycetota</taxon>
        <taxon>Planctomycetia</taxon>
        <taxon>Gemmatales</taxon>
        <taxon>Gemmataceae</taxon>
    </lineage>
</organism>
<dbReference type="KEGG" id="tsph:KIH39_15770"/>